<reference evidence="5" key="1">
    <citation type="submission" date="2020-08" db="EMBL/GenBank/DDBJ databases">
        <title>Genome public.</title>
        <authorList>
            <person name="Liu C."/>
            <person name="Sun Q."/>
        </authorList>
    </citation>
    <scope>NUCLEOTIDE SEQUENCE</scope>
    <source>
        <strain evidence="5">NSJ-32</strain>
    </source>
</reference>
<gene>
    <name evidence="5" type="ORF">H8730_00110</name>
</gene>
<dbReference type="Gene3D" id="1.10.260.40">
    <property type="entry name" value="lambda repressor-like DNA-binding domains"/>
    <property type="match status" value="1"/>
</dbReference>
<feature type="domain" description="HTH lacI-type" evidence="4">
    <location>
        <begin position="4"/>
        <end position="58"/>
    </location>
</feature>
<dbReference type="InterPro" id="IPR010982">
    <property type="entry name" value="Lambda_DNA-bd_dom_sf"/>
</dbReference>
<dbReference type="CDD" id="cd06267">
    <property type="entry name" value="PBP1_LacI_sugar_binding-like"/>
    <property type="match status" value="1"/>
</dbReference>
<dbReference type="SMART" id="SM00354">
    <property type="entry name" value="HTH_LACI"/>
    <property type="match status" value="1"/>
</dbReference>
<proteinExistence type="predicted"/>
<comment type="caution">
    <text evidence="5">The sequence shown here is derived from an EMBL/GenBank/DDBJ whole genome shotgun (WGS) entry which is preliminary data.</text>
</comment>
<dbReference type="Proteomes" id="UP000657006">
    <property type="component" value="Unassembled WGS sequence"/>
</dbReference>
<dbReference type="GO" id="GO:0003700">
    <property type="term" value="F:DNA-binding transcription factor activity"/>
    <property type="evidence" value="ECO:0007669"/>
    <property type="project" value="TreeGrafter"/>
</dbReference>
<keyword evidence="2 5" id="KW-0238">DNA-binding</keyword>
<dbReference type="AlphaFoldDB" id="A0A926HVS2"/>
<dbReference type="InterPro" id="IPR028082">
    <property type="entry name" value="Peripla_BP_I"/>
</dbReference>
<dbReference type="EMBL" id="JACRSQ010000001">
    <property type="protein sequence ID" value="MBC8541952.1"/>
    <property type="molecule type" value="Genomic_DNA"/>
</dbReference>
<dbReference type="CDD" id="cd01392">
    <property type="entry name" value="HTH_LacI"/>
    <property type="match status" value="1"/>
</dbReference>
<dbReference type="SUPFAM" id="SSF53822">
    <property type="entry name" value="Periplasmic binding protein-like I"/>
    <property type="match status" value="1"/>
</dbReference>
<dbReference type="SUPFAM" id="SSF47413">
    <property type="entry name" value="lambda repressor-like DNA-binding domains"/>
    <property type="match status" value="1"/>
</dbReference>
<evidence type="ECO:0000256" key="3">
    <source>
        <dbReference type="ARBA" id="ARBA00023163"/>
    </source>
</evidence>
<evidence type="ECO:0000256" key="1">
    <source>
        <dbReference type="ARBA" id="ARBA00023015"/>
    </source>
</evidence>
<name>A0A926HVS2_9FIRM</name>
<dbReference type="PANTHER" id="PTHR30146">
    <property type="entry name" value="LACI-RELATED TRANSCRIPTIONAL REPRESSOR"/>
    <property type="match status" value="1"/>
</dbReference>
<dbReference type="PANTHER" id="PTHR30146:SF154">
    <property type="entry name" value="TRANSCRIPTION REGULATOR, MEMBER OF GALR FAMILY"/>
    <property type="match status" value="1"/>
</dbReference>
<keyword evidence="1" id="KW-0805">Transcription regulation</keyword>
<evidence type="ECO:0000313" key="6">
    <source>
        <dbReference type="Proteomes" id="UP000657006"/>
    </source>
</evidence>
<evidence type="ECO:0000313" key="5">
    <source>
        <dbReference type="EMBL" id="MBC8541952.1"/>
    </source>
</evidence>
<sequence length="337" mass="37151">MKNVTLADIANKTGFSVNTVSHALHDKKDISAKTKEQIQAVAKEMGYIRNSSASSLRSGKTKSIAIIVGDISNPHFSIMIKEMETLFRKKGYTSFILNTDEDEEMEWTAITSAISKNVDGIILCPVQKTEGNVRYLMETGIPFTLIGRRFDQIPTNYVVCDDENGGYLAASYLLSENHRRILFLNGGAYISSAKERLLGIQRAFVEKGTPLDHLRVVTIPVVNSNQEAAIIQILKENADCTAILCFSDIIAMQVCHGLGRMHVSIPDQVSVVGFDNIASTFSFPMLLSSVTSSKNKVSEEAVKVLLEMMEGRGEVHRQIVLPTKIILRETTKFTGGS</sequence>
<evidence type="ECO:0000256" key="2">
    <source>
        <dbReference type="ARBA" id="ARBA00023125"/>
    </source>
</evidence>
<dbReference type="InterPro" id="IPR046335">
    <property type="entry name" value="LacI/GalR-like_sensor"/>
</dbReference>
<accession>A0A926HVS2</accession>
<keyword evidence="6" id="KW-1185">Reference proteome</keyword>
<dbReference type="GO" id="GO:0000976">
    <property type="term" value="F:transcription cis-regulatory region binding"/>
    <property type="evidence" value="ECO:0007669"/>
    <property type="project" value="TreeGrafter"/>
</dbReference>
<organism evidence="5 6">
    <name type="scientific">Bianquea renquensis</name>
    <dbReference type="NCBI Taxonomy" id="2763661"/>
    <lineage>
        <taxon>Bacteria</taxon>
        <taxon>Bacillati</taxon>
        <taxon>Bacillota</taxon>
        <taxon>Clostridia</taxon>
        <taxon>Eubacteriales</taxon>
        <taxon>Bianqueaceae</taxon>
        <taxon>Bianquea</taxon>
    </lineage>
</organism>
<dbReference type="RefSeq" id="WP_177719852.1">
    <property type="nucleotide sequence ID" value="NZ_JACRSQ010000001.1"/>
</dbReference>
<dbReference type="Gene3D" id="3.40.50.2300">
    <property type="match status" value="2"/>
</dbReference>
<dbReference type="InterPro" id="IPR000843">
    <property type="entry name" value="HTH_LacI"/>
</dbReference>
<dbReference type="PROSITE" id="PS50932">
    <property type="entry name" value="HTH_LACI_2"/>
    <property type="match status" value="1"/>
</dbReference>
<evidence type="ECO:0000259" key="4">
    <source>
        <dbReference type="PROSITE" id="PS50932"/>
    </source>
</evidence>
<protein>
    <submittedName>
        <fullName evidence="5">LacI family DNA-binding transcriptional regulator</fullName>
    </submittedName>
</protein>
<dbReference type="Pfam" id="PF13377">
    <property type="entry name" value="Peripla_BP_3"/>
    <property type="match status" value="1"/>
</dbReference>
<dbReference type="Pfam" id="PF00356">
    <property type="entry name" value="LacI"/>
    <property type="match status" value="1"/>
</dbReference>
<keyword evidence="3" id="KW-0804">Transcription</keyword>